<accession>A0A9E2KXS9</accession>
<evidence type="ECO:0000259" key="2">
    <source>
        <dbReference type="PROSITE" id="PS51123"/>
    </source>
</evidence>
<dbReference type="AlphaFoldDB" id="A0A9E2KXS9"/>
<dbReference type="EMBL" id="JAHLFN010000016">
    <property type="protein sequence ID" value="MBU3841754.1"/>
    <property type="molecule type" value="Genomic_DNA"/>
</dbReference>
<sequence>MKKILIILTTFSLVGCSSLETLNSKLDESIAKTSVKDTSVPQFKREVISFAPYSADLSKTYFEELKSFAWQFKSTYYYKPEHKILLKGYIDSLEKEKGFSNLGRQRANMIKDFLITQGVDSSKILVYDLGGKEYLYSNETIIGKAKNRSVKIEIVK</sequence>
<dbReference type="InterPro" id="IPR036737">
    <property type="entry name" value="OmpA-like_sf"/>
</dbReference>
<keyword evidence="1" id="KW-0472">Membrane</keyword>
<evidence type="ECO:0000313" key="4">
    <source>
        <dbReference type="Proteomes" id="UP000724657"/>
    </source>
</evidence>
<organism evidence="3 4">
    <name type="scientific">Candidatus Fusobacterium pullicola</name>
    <dbReference type="NCBI Taxonomy" id="2838601"/>
    <lineage>
        <taxon>Bacteria</taxon>
        <taxon>Fusobacteriati</taxon>
        <taxon>Fusobacteriota</taxon>
        <taxon>Fusobacteriia</taxon>
        <taxon>Fusobacteriales</taxon>
        <taxon>Fusobacteriaceae</taxon>
        <taxon>Fusobacterium</taxon>
    </lineage>
</organism>
<dbReference type="Proteomes" id="UP000724657">
    <property type="component" value="Unassembled WGS sequence"/>
</dbReference>
<name>A0A9E2KXS9_9FUSO</name>
<dbReference type="PROSITE" id="PS51257">
    <property type="entry name" value="PROKAR_LIPOPROTEIN"/>
    <property type="match status" value="1"/>
</dbReference>
<evidence type="ECO:0000313" key="3">
    <source>
        <dbReference type="EMBL" id="MBU3841754.1"/>
    </source>
</evidence>
<dbReference type="PROSITE" id="PS51123">
    <property type="entry name" value="OMPA_2"/>
    <property type="match status" value="1"/>
</dbReference>
<dbReference type="Pfam" id="PF00691">
    <property type="entry name" value="OmpA"/>
    <property type="match status" value="1"/>
</dbReference>
<reference evidence="3" key="2">
    <citation type="submission" date="2021-04" db="EMBL/GenBank/DDBJ databases">
        <authorList>
            <person name="Gilroy R."/>
        </authorList>
    </citation>
    <scope>NUCLEOTIDE SEQUENCE</scope>
    <source>
        <strain evidence="3">A6-441</strain>
    </source>
</reference>
<feature type="domain" description="OmpA-like" evidence="2">
    <location>
        <begin position="37"/>
        <end position="156"/>
    </location>
</feature>
<dbReference type="Gene3D" id="3.30.1330.60">
    <property type="entry name" value="OmpA-like domain"/>
    <property type="match status" value="1"/>
</dbReference>
<dbReference type="CDD" id="cd07185">
    <property type="entry name" value="OmpA_C-like"/>
    <property type="match status" value="1"/>
</dbReference>
<dbReference type="SUPFAM" id="SSF103088">
    <property type="entry name" value="OmpA-like"/>
    <property type="match status" value="1"/>
</dbReference>
<reference evidence="3" key="1">
    <citation type="journal article" date="2021" name="PeerJ">
        <title>Extensive microbial diversity within the chicken gut microbiome revealed by metagenomics and culture.</title>
        <authorList>
            <person name="Gilroy R."/>
            <person name="Ravi A."/>
            <person name="Getino M."/>
            <person name="Pursley I."/>
            <person name="Horton D.L."/>
            <person name="Alikhan N.F."/>
            <person name="Baker D."/>
            <person name="Gharbi K."/>
            <person name="Hall N."/>
            <person name="Watson M."/>
            <person name="Adriaenssens E.M."/>
            <person name="Foster-Nyarko E."/>
            <person name="Jarju S."/>
            <person name="Secka A."/>
            <person name="Antonio M."/>
            <person name="Oren A."/>
            <person name="Chaudhuri R.R."/>
            <person name="La Ragione R."/>
            <person name="Hildebrand F."/>
            <person name="Pallen M.J."/>
        </authorList>
    </citation>
    <scope>NUCLEOTIDE SEQUENCE</scope>
    <source>
        <strain evidence="3">A6-441</strain>
    </source>
</reference>
<dbReference type="InterPro" id="IPR006665">
    <property type="entry name" value="OmpA-like"/>
</dbReference>
<comment type="caution">
    <text evidence="3">The sequence shown here is derived from an EMBL/GenBank/DDBJ whole genome shotgun (WGS) entry which is preliminary data.</text>
</comment>
<evidence type="ECO:0000256" key="1">
    <source>
        <dbReference type="PROSITE-ProRule" id="PRU00473"/>
    </source>
</evidence>
<gene>
    <name evidence="3" type="ORF">IAA47_01940</name>
</gene>
<dbReference type="GO" id="GO:0016020">
    <property type="term" value="C:membrane"/>
    <property type="evidence" value="ECO:0007669"/>
    <property type="project" value="UniProtKB-UniRule"/>
</dbReference>
<proteinExistence type="predicted"/>
<protein>
    <submittedName>
        <fullName evidence="3">OmpA family protein</fullName>
    </submittedName>
</protein>